<protein>
    <submittedName>
        <fullName evidence="2">Uncharacterized protein</fullName>
    </submittedName>
</protein>
<dbReference type="EMBL" id="CR936257">
    <property type="protein sequence ID" value="CAI49189.1"/>
    <property type="molecule type" value="Genomic_DNA"/>
</dbReference>
<dbReference type="AlphaFoldDB" id="A0A1U7EVV9"/>
<gene>
    <name evidence="2" type="ordered locus">NP_2196A</name>
</gene>
<dbReference type="RefSeq" id="WP_011322817.1">
    <property type="nucleotide sequence ID" value="NC_007426.1"/>
</dbReference>
<feature type="compositionally biased region" description="Low complexity" evidence="1">
    <location>
        <begin position="42"/>
        <end position="56"/>
    </location>
</feature>
<evidence type="ECO:0000256" key="1">
    <source>
        <dbReference type="SAM" id="MobiDB-lite"/>
    </source>
</evidence>
<accession>A0A1U7EVV9</accession>
<dbReference type="EnsemblBacteria" id="CAI49189">
    <property type="protein sequence ID" value="CAI49189"/>
    <property type="gene ID" value="NP_2196A"/>
</dbReference>
<organism evidence="2 3">
    <name type="scientific">Natronomonas pharaonis (strain ATCC 35678 / DSM 2160 / CIP 103997 / JCM 8858 / NBRC 14720 / NCIMB 2260 / Gabara)</name>
    <name type="common">Halobacterium pharaonis</name>
    <dbReference type="NCBI Taxonomy" id="348780"/>
    <lineage>
        <taxon>Archaea</taxon>
        <taxon>Methanobacteriati</taxon>
        <taxon>Methanobacteriota</taxon>
        <taxon>Stenosarchaea group</taxon>
        <taxon>Halobacteria</taxon>
        <taxon>Halobacteriales</taxon>
        <taxon>Natronomonadaceae</taxon>
        <taxon>Natronomonas</taxon>
    </lineage>
</organism>
<dbReference type="Pfam" id="PF25951">
    <property type="entry name" value="DUF7989"/>
    <property type="match status" value="1"/>
</dbReference>
<sequence length="80" mass="8493">MTENTEPTTDDAETLGEMSHTNPYTGRVFGDTQTYSRGKTVAADGGTADAADAETLADVRHTPPEGSEGAQRAYDRGTNR</sequence>
<evidence type="ECO:0000313" key="3">
    <source>
        <dbReference type="Proteomes" id="UP000002698"/>
    </source>
</evidence>
<dbReference type="InterPro" id="IPR058742">
    <property type="entry name" value="DUF7989"/>
</dbReference>
<dbReference type="OrthoDB" id="306312at2157"/>
<keyword evidence="3" id="KW-1185">Reference proteome</keyword>
<dbReference type="eggNOG" id="arCOG09024">
    <property type="taxonomic scope" value="Archaea"/>
</dbReference>
<reference evidence="2 3" key="1">
    <citation type="journal article" date="2005" name="Genome Res.">
        <title>Living with two extremes: conclusions from the genome sequence of Natronomonas pharaonis.</title>
        <authorList>
            <person name="Falb M."/>
            <person name="Pfeiffer F."/>
            <person name="Palm P."/>
            <person name="Rodewald K."/>
            <person name="Hickmann V."/>
            <person name="Tittor J."/>
            <person name="Oesterhelt D."/>
        </authorList>
    </citation>
    <scope>NUCLEOTIDE SEQUENCE [LARGE SCALE GENOMIC DNA]</scope>
    <source>
        <strain evidence="3">ATCC 35678 / DSM 2160 / CIP 103997 / JCM 8858 / NBRC 14720 / NCIMB 2260 / Gabara</strain>
    </source>
</reference>
<evidence type="ECO:0000313" key="2">
    <source>
        <dbReference type="EMBL" id="CAI49189.1"/>
    </source>
</evidence>
<proteinExistence type="predicted"/>
<dbReference type="STRING" id="348780.NP_2196A"/>
<name>A0A1U7EVV9_NATPD</name>
<dbReference type="Proteomes" id="UP000002698">
    <property type="component" value="Chromosome"/>
</dbReference>
<dbReference type="GeneID" id="3701375"/>
<dbReference type="HOGENOM" id="CLU_159740_0_0_2"/>
<feature type="region of interest" description="Disordered" evidence="1">
    <location>
        <begin position="1"/>
        <end position="80"/>
    </location>
</feature>
<dbReference type="KEGG" id="nph:NP_2196A"/>